<keyword evidence="1" id="KW-0704">Schiff base</keyword>
<dbReference type="InterPro" id="IPR013785">
    <property type="entry name" value="Aldolase_TIM"/>
</dbReference>
<evidence type="ECO:0000313" key="3">
    <source>
        <dbReference type="RefSeq" id="XP_032129489.1"/>
    </source>
</evidence>
<dbReference type="GeneID" id="116547768"/>
<evidence type="ECO:0000313" key="2">
    <source>
        <dbReference type="Proteomes" id="UP000504640"/>
    </source>
</evidence>
<dbReference type="PANTHER" id="PTHR10683">
    <property type="entry name" value="TRANSALDOLASE"/>
    <property type="match status" value="1"/>
</dbReference>
<dbReference type="GO" id="GO:0004801">
    <property type="term" value="F:transaldolase activity"/>
    <property type="evidence" value="ECO:0007669"/>
    <property type="project" value="TreeGrafter"/>
</dbReference>
<protein>
    <submittedName>
        <fullName evidence="3">Transaldolase-like</fullName>
    </submittedName>
</protein>
<accession>A0A6J3HIF2</accession>
<organism evidence="2 3">
    <name type="scientific">Sapajus apella</name>
    <name type="common">Brown-capped capuchin</name>
    <name type="synonym">Cebus apella</name>
    <dbReference type="NCBI Taxonomy" id="9515"/>
    <lineage>
        <taxon>Eukaryota</taxon>
        <taxon>Metazoa</taxon>
        <taxon>Chordata</taxon>
        <taxon>Craniata</taxon>
        <taxon>Vertebrata</taxon>
        <taxon>Euteleostomi</taxon>
        <taxon>Mammalia</taxon>
        <taxon>Eutheria</taxon>
        <taxon>Euarchontoglires</taxon>
        <taxon>Primates</taxon>
        <taxon>Haplorrhini</taxon>
        <taxon>Platyrrhini</taxon>
        <taxon>Cebidae</taxon>
        <taxon>Cebinae</taxon>
        <taxon>Sapajus</taxon>
    </lineage>
</organism>
<name>A0A6J3HIF2_SAPAP</name>
<dbReference type="RefSeq" id="XP_032129489.1">
    <property type="nucleotide sequence ID" value="XM_032273598.1"/>
</dbReference>
<proteinExistence type="predicted"/>
<dbReference type="PANTHER" id="PTHR10683:SF18">
    <property type="entry name" value="TRANSALDOLASE"/>
    <property type="match status" value="1"/>
</dbReference>
<sequence length="131" mass="14212">RTFSHQEEGVRSVAAPHFGTCSIPPTSLGLPGFLHVLPVGSKHSFLLLKIISLAIDEYKPQDATTNPSLILAAAQMPTYQELVEEAIAYGRKLGGSQEDQIKNAIDKLFVLFGAEILKKIPGRVSTEVDAR</sequence>
<evidence type="ECO:0000256" key="1">
    <source>
        <dbReference type="ARBA" id="ARBA00023270"/>
    </source>
</evidence>
<dbReference type="Gene3D" id="3.20.20.70">
    <property type="entry name" value="Aldolase class I"/>
    <property type="match status" value="1"/>
</dbReference>
<dbReference type="Proteomes" id="UP000504640">
    <property type="component" value="Unplaced"/>
</dbReference>
<dbReference type="InterPro" id="IPR018225">
    <property type="entry name" value="Transaldolase_AS"/>
</dbReference>
<reference evidence="3" key="1">
    <citation type="submission" date="2025-08" db="UniProtKB">
        <authorList>
            <consortium name="RefSeq"/>
        </authorList>
    </citation>
    <scope>IDENTIFICATION</scope>
    <source>
        <tissue evidence="3">Blood</tissue>
    </source>
</reference>
<dbReference type="InterPro" id="IPR001585">
    <property type="entry name" value="TAL/FSA"/>
</dbReference>
<dbReference type="GO" id="GO:0005975">
    <property type="term" value="P:carbohydrate metabolic process"/>
    <property type="evidence" value="ECO:0007669"/>
    <property type="project" value="InterPro"/>
</dbReference>
<keyword evidence="2" id="KW-1185">Reference proteome</keyword>
<dbReference type="Pfam" id="PF00923">
    <property type="entry name" value="TAL_FSA"/>
    <property type="match status" value="1"/>
</dbReference>
<dbReference type="PROSITE" id="PS01054">
    <property type="entry name" value="TRANSALDOLASE_1"/>
    <property type="match status" value="1"/>
</dbReference>
<feature type="non-terminal residue" evidence="3">
    <location>
        <position position="1"/>
    </location>
</feature>
<dbReference type="SUPFAM" id="SSF51569">
    <property type="entry name" value="Aldolase"/>
    <property type="match status" value="1"/>
</dbReference>
<dbReference type="UniPathway" id="UPA00115">
    <property type="reaction ID" value="UER00414"/>
</dbReference>
<dbReference type="GO" id="GO:0009052">
    <property type="term" value="P:pentose-phosphate shunt, non-oxidative branch"/>
    <property type="evidence" value="ECO:0007669"/>
    <property type="project" value="TreeGrafter"/>
</dbReference>
<dbReference type="AlphaFoldDB" id="A0A6J3HIF2"/>
<gene>
    <name evidence="3" type="primary">LOC116547768</name>
</gene>